<evidence type="ECO:0000313" key="9">
    <source>
        <dbReference type="Proteomes" id="UP000236664"/>
    </source>
</evidence>
<comment type="caution">
    <text evidence="8">The sequence shown here is derived from an EMBL/GenBank/DDBJ whole genome shotgun (WGS) entry which is preliminary data.</text>
</comment>
<keyword evidence="9" id="KW-1185">Reference proteome</keyword>
<sequence length="482" mass="51833">MSPSPSSPAAAVPPSPTKPASLKDDGDDNKNNNKLAPVVSISEASILLDEACYNDKRRYYGLVIIVLLNIVQIWAWLSYTLVQTYSQEWFGVGPQAINWFSTIYGLAFLPFPASGWFINKYGIRKSVMIGSIATAVGSWVRYAGTAKASFAGAMIGQTILGLSQLLVLPVASAYSGQWFHPNYRTLPTTLGTISPTLGAVVGSFSTPYLAPSASAMPRSILIVSIISTVVSFGGLFLPGRPTSAPQARPSAEPHAFPDAPTPMHHILAMLKSPEFYMVSLPFIVGLAIFNCFTSLLLLYLIPYGFPVEDTGLMTGLQTGVGVVVALATAPLVDKWHLHIPLVKIANVLIALLYIGFVFVPSSRSRGAAFVVVTFLGSIGTINMAVCLEILAEILYPVPPEFTSTTCWCMGNVLGAVWLFGFAAGINENGNPPGEMSRSLYAQAAMAVVFLALPINLLGLFGRKDKIRFRRREIESQCQLGES</sequence>
<dbReference type="InterPro" id="IPR011701">
    <property type="entry name" value="MFS"/>
</dbReference>
<dbReference type="PANTHER" id="PTHR10924:SF6">
    <property type="entry name" value="SOLUTE CARRIER FAMILY 49 MEMBER A3"/>
    <property type="match status" value="1"/>
</dbReference>
<feature type="transmembrane region" description="Helical" evidence="7">
    <location>
        <begin position="97"/>
        <end position="119"/>
    </location>
</feature>
<feature type="transmembrane region" description="Helical" evidence="7">
    <location>
        <begin position="440"/>
        <end position="461"/>
    </location>
</feature>
<reference evidence="8 9" key="1">
    <citation type="submission" date="2017-06" db="EMBL/GenBank/DDBJ databases">
        <title>Genome of Fusarium nygamai isolate CS10214.</title>
        <authorList>
            <person name="Gardiner D.M."/>
            <person name="Obanor F."/>
            <person name="Kazan K."/>
        </authorList>
    </citation>
    <scope>NUCLEOTIDE SEQUENCE [LARGE SCALE GENOMIC DNA]</scope>
    <source>
        <strain evidence="8 9">CS10214</strain>
    </source>
</reference>
<dbReference type="InterPro" id="IPR049680">
    <property type="entry name" value="FLVCR1-2_SLC49-like"/>
</dbReference>
<evidence type="ECO:0000256" key="4">
    <source>
        <dbReference type="ARBA" id="ARBA00023136"/>
    </source>
</evidence>
<feature type="transmembrane region" description="Helical" evidence="7">
    <location>
        <begin position="59"/>
        <end position="77"/>
    </location>
</feature>
<keyword evidence="4 7" id="KW-0472">Membrane</keyword>
<feature type="transmembrane region" description="Helical" evidence="7">
    <location>
        <begin position="344"/>
        <end position="361"/>
    </location>
</feature>
<feature type="transmembrane region" description="Helical" evidence="7">
    <location>
        <begin position="126"/>
        <end position="144"/>
    </location>
</feature>
<evidence type="ECO:0000256" key="1">
    <source>
        <dbReference type="ARBA" id="ARBA00004141"/>
    </source>
</evidence>
<dbReference type="Pfam" id="PF07690">
    <property type="entry name" value="MFS_1"/>
    <property type="match status" value="1"/>
</dbReference>
<feature type="transmembrane region" description="Helical" evidence="7">
    <location>
        <begin position="186"/>
        <end position="208"/>
    </location>
</feature>
<feature type="transmembrane region" description="Helical" evidence="7">
    <location>
        <begin position="406"/>
        <end position="425"/>
    </location>
</feature>
<dbReference type="PANTHER" id="PTHR10924">
    <property type="entry name" value="MAJOR FACILITATOR SUPERFAMILY PROTEIN-RELATED"/>
    <property type="match status" value="1"/>
</dbReference>
<name>A0A2K0UCA0_GIBNY</name>
<dbReference type="OrthoDB" id="422206at2759"/>
<accession>A0A2K0UCA0</accession>
<feature type="compositionally biased region" description="Low complexity" evidence="6">
    <location>
        <begin position="1"/>
        <end position="10"/>
    </location>
</feature>
<evidence type="ECO:0000256" key="2">
    <source>
        <dbReference type="ARBA" id="ARBA00022692"/>
    </source>
</evidence>
<dbReference type="GO" id="GO:0022857">
    <property type="term" value="F:transmembrane transporter activity"/>
    <property type="evidence" value="ECO:0007669"/>
    <property type="project" value="InterPro"/>
</dbReference>
<feature type="region of interest" description="Disordered" evidence="6">
    <location>
        <begin position="1"/>
        <end position="31"/>
    </location>
</feature>
<feature type="transmembrane region" description="Helical" evidence="7">
    <location>
        <begin position="367"/>
        <end position="394"/>
    </location>
</feature>
<evidence type="ECO:0000313" key="8">
    <source>
        <dbReference type="EMBL" id="PNP55392.1"/>
    </source>
</evidence>
<dbReference type="Proteomes" id="UP000236664">
    <property type="component" value="Unassembled WGS sequence"/>
</dbReference>
<protein>
    <recommendedName>
        <fullName evidence="10">Major facilitator superfamily (MFS) profile domain-containing protein</fullName>
    </recommendedName>
</protein>
<evidence type="ECO:0000256" key="6">
    <source>
        <dbReference type="SAM" id="MobiDB-lite"/>
    </source>
</evidence>
<gene>
    <name evidence="8" type="ORF">FNYG_15519</name>
</gene>
<dbReference type="Gene3D" id="1.20.1250.20">
    <property type="entry name" value="MFS general substrate transporter like domains"/>
    <property type="match status" value="1"/>
</dbReference>
<feature type="compositionally biased region" description="Basic and acidic residues" evidence="6">
    <location>
        <begin position="21"/>
        <end position="31"/>
    </location>
</feature>
<dbReference type="AlphaFoldDB" id="A0A2K0UCA0"/>
<feature type="transmembrane region" description="Helical" evidence="7">
    <location>
        <begin position="150"/>
        <end position="174"/>
    </location>
</feature>
<evidence type="ECO:0000256" key="5">
    <source>
        <dbReference type="ARBA" id="ARBA00023180"/>
    </source>
</evidence>
<feature type="transmembrane region" description="Helical" evidence="7">
    <location>
        <begin position="275"/>
        <end position="301"/>
    </location>
</feature>
<feature type="transmembrane region" description="Helical" evidence="7">
    <location>
        <begin position="220"/>
        <end position="238"/>
    </location>
</feature>
<evidence type="ECO:0000256" key="7">
    <source>
        <dbReference type="SAM" id="Phobius"/>
    </source>
</evidence>
<comment type="subcellular location">
    <subcellularLocation>
        <location evidence="1">Membrane</location>
        <topology evidence="1">Multi-pass membrane protein</topology>
    </subcellularLocation>
</comment>
<evidence type="ECO:0008006" key="10">
    <source>
        <dbReference type="Google" id="ProtNLM"/>
    </source>
</evidence>
<dbReference type="InterPro" id="IPR036259">
    <property type="entry name" value="MFS_trans_sf"/>
</dbReference>
<keyword evidence="3 7" id="KW-1133">Transmembrane helix</keyword>
<dbReference type="SUPFAM" id="SSF103473">
    <property type="entry name" value="MFS general substrate transporter"/>
    <property type="match status" value="1"/>
</dbReference>
<proteinExistence type="predicted"/>
<dbReference type="EMBL" id="MTQA01000595">
    <property type="protein sequence ID" value="PNP55392.1"/>
    <property type="molecule type" value="Genomic_DNA"/>
</dbReference>
<evidence type="ECO:0000256" key="3">
    <source>
        <dbReference type="ARBA" id="ARBA00022989"/>
    </source>
</evidence>
<dbReference type="GO" id="GO:0016020">
    <property type="term" value="C:membrane"/>
    <property type="evidence" value="ECO:0007669"/>
    <property type="project" value="UniProtKB-SubCell"/>
</dbReference>
<keyword evidence="5" id="KW-0325">Glycoprotein</keyword>
<keyword evidence="2 7" id="KW-0812">Transmembrane</keyword>
<feature type="transmembrane region" description="Helical" evidence="7">
    <location>
        <begin position="313"/>
        <end position="332"/>
    </location>
</feature>
<organism evidence="8 9">
    <name type="scientific">Gibberella nygamai</name>
    <name type="common">Bean root rot disease fungus</name>
    <name type="synonym">Fusarium nygamai</name>
    <dbReference type="NCBI Taxonomy" id="42673"/>
    <lineage>
        <taxon>Eukaryota</taxon>
        <taxon>Fungi</taxon>
        <taxon>Dikarya</taxon>
        <taxon>Ascomycota</taxon>
        <taxon>Pezizomycotina</taxon>
        <taxon>Sordariomycetes</taxon>
        <taxon>Hypocreomycetidae</taxon>
        <taxon>Hypocreales</taxon>
        <taxon>Nectriaceae</taxon>
        <taxon>Fusarium</taxon>
        <taxon>Fusarium fujikuroi species complex</taxon>
    </lineage>
</organism>